<organism evidence="4 5">
    <name type="scientific">Planosporangium mesophilum</name>
    <dbReference type="NCBI Taxonomy" id="689768"/>
    <lineage>
        <taxon>Bacteria</taxon>
        <taxon>Bacillati</taxon>
        <taxon>Actinomycetota</taxon>
        <taxon>Actinomycetes</taxon>
        <taxon>Micromonosporales</taxon>
        <taxon>Micromonosporaceae</taxon>
        <taxon>Planosporangium</taxon>
    </lineage>
</organism>
<feature type="region of interest" description="Disordered" evidence="2">
    <location>
        <begin position="361"/>
        <end position="475"/>
    </location>
</feature>
<sequence>MAAAALPLLLAGAWRADRAPTAGPERGDGDAANRVAVRARPEAGQAGSSGGGIAPGAVRLRLGRFDAPATDAVAGWGVPDGVPLVAGFPGPAGARTLRLAREGLTPFRAAGVTWTGPADGVSVAVRSRTGTGEWNSWHLAAPTGGADGAGPGARQGAQLVWLGSGDAVQVAVTFTAVATPDDVSVDLIDPREAPGDAVAVPSVTSVSVDASRVARPPIHSRAEWGADERLMNWPPQYASVARALAVHDQSVGGDYAETDVPRILRALFYYDAVSRGWGDLGDNVIVDRFGRLWEGRYGGLSRPVIGAHTPGRNAGTAGIGVLGGPPPTDPAASGQATDPAVEAAARYVAWKLSMGPAVDPRGDATLPPVAGAPAGGSAPISPPAPLPPAETVTQAAPAPVPPQAAPPPVAQPAPDPRQERGTLPSATPTPKPTAPVAPKVTKPKPKPSASKTTTKAKPKAPAKPKSKPTPPPVTIPRVFTAGQAVPAPILFAVRDRAYALMGGWTRPETMRRTLAVWSPGRAAFAELGGGAEAWAGQPGDVPVPADYDGDGQLDLATWSPATGAWTIQNSGGGTTERSVLGQHGDVPVPADYDGDGRAEPATFTPATATWHVRGAADVVYGKPGDRPVPADYTGDGRADLAVYRAKSGLWEIQGLGRVNLGSPWHLPVPADYDGDGRIEPATWSPLSGLWYLRGKPPVRFGNPGDVPVPGQYNGDGKADLAVWRPPSRGATTGTWIVRGVGSYPLGTQGDVPTTLG</sequence>
<evidence type="ECO:0000256" key="1">
    <source>
        <dbReference type="ARBA" id="ARBA00022729"/>
    </source>
</evidence>
<feature type="compositionally biased region" description="Pro residues" evidence="2">
    <location>
        <begin position="398"/>
        <end position="415"/>
    </location>
</feature>
<dbReference type="GO" id="GO:0009253">
    <property type="term" value="P:peptidoglycan catabolic process"/>
    <property type="evidence" value="ECO:0007669"/>
    <property type="project" value="InterPro"/>
</dbReference>
<dbReference type="PANTHER" id="PTHR39431:SF1">
    <property type="entry name" value="FRPA_C-RELATED PROTEIN"/>
    <property type="match status" value="1"/>
</dbReference>
<evidence type="ECO:0000313" key="4">
    <source>
        <dbReference type="EMBL" id="GII23534.1"/>
    </source>
</evidence>
<dbReference type="InterPro" id="IPR028994">
    <property type="entry name" value="Integrin_alpha_N"/>
</dbReference>
<reference evidence="4" key="1">
    <citation type="submission" date="2021-01" db="EMBL/GenBank/DDBJ databases">
        <title>Whole genome shotgun sequence of Planosporangium mesophilum NBRC 109066.</title>
        <authorList>
            <person name="Komaki H."/>
            <person name="Tamura T."/>
        </authorList>
    </citation>
    <scope>NUCLEOTIDE SEQUENCE</scope>
    <source>
        <strain evidence="4">NBRC 109066</strain>
    </source>
</reference>
<keyword evidence="5" id="KW-1185">Reference proteome</keyword>
<dbReference type="SMART" id="SM00701">
    <property type="entry name" value="PGRP"/>
    <property type="match status" value="1"/>
</dbReference>
<proteinExistence type="predicted"/>
<dbReference type="Proteomes" id="UP000599074">
    <property type="component" value="Unassembled WGS sequence"/>
</dbReference>
<name>A0A8J3TEY3_9ACTN</name>
<dbReference type="InterPro" id="IPR006619">
    <property type="entry name" value="PGRP_domain_met/bac"/>
</dbReference>
<accession>A0A8J3TEY3</accession>
<feature type="domain" description="Peptidoglycan recognition protein family" evidence="3">
    <location>
        <begin position="216"/>
        <end position="371"/>
    </location>
</feature>
<comment type="caution">
    <text evidence="4">The sequence shown here is derived from an EMBL/GenBank/DDBJ whole genome shotgun (WGS) entry which is preliminary data.</text>
</comment>
<dbReference type="GO" id="GO:0008270">
    <property type="term" value="F:zinc ion binding"/>
    <property type="evidence" value="ECO:0007669"/>
    <property type="project" value="InterPro"/>
</dbReference>
<evidence type="ECO:0000313" key="5">
    <source>
        <dbReference type="Proteomes" id="UP000599074"/>
    </source>
</evidence>
<dbReference type="PANTHER" id="PTHR39431">
    <property type="entry name" value="FRPA/C-RELATED PROTEIN"/>
    <property type="match status" value="1"/>
</dbReference>
<dbReference type="InterPro" id="IPR013517">
    <property type="entry name" value="FG-GAP"/>
</dbReference>
<gene>
    <name evidence="4" type="ORF">Pme01_31310</name>
</gene>
<dbReference type="InterPro" id="IPR036505">
    <property type="entry name" value="Amidase/PGRP_sf"/>
</dbReference>
<feature type="compositionally biased region" description="Basic residues" evidence="2">
    <location>
        <begin position="454"/>
        <end position="466"/>
    </location>
</feature>
<evidence type="ECO:0000259" key="3">
    <source>
        <dbReference type="SMART" id="SM00701"/>
    </source>
</evidence>
<dbReference type="Pfam" id="PF13517">
    <property type="entry name" value="FG-GAP_3"/>
    <property type="match status" value="1"/>
</dbReference>
<dbReference type="EMBL" id="BOON01000030">
    <property type="protein sequence ID" value="GII23534.1"/>
    <property type="molecule type" value="Genomic_DNA"/>
</dbReference>
<dbReference type="SUPFAM" id="SSF69318">
    <property type="entry name" value="Integrin alpha N-terminal domain"/>
    <property type="match status" value="1"/>
</dbReference>
<dbReference type="PRINTS" id="PR01217">
    <property type="entry name" value="PRICHEXTENSN"/>
</dbReference>
<feature type="region of interest" description="Disordered" evidence="2">
    <location>
        <begin position="316"/>
        <end position="338"/>
    </location>
</feature>
<feature type="compositionally biased region" description="Low complexity" evidence="2">
    <location>
        <begin position="366"/>
        <end position="379"/>
    </location>
</feature>
<dbReference type="AlphaFoldDB" id="A0A8J3TEY3"/>
<dbReference type="Gene3D" id="3.40.80.10">
    <property type="entry name" value="Peptidoglycan recognition protein-like"/>
    <property type="match status" value="1"/>
</dbReference>
<keyword evidence="1" id="KW-0732">Signal</keyword>
<dbReference type="GO" id="GO:0008745">
    <property type="term" value="F:N-acetylmuramoyl-L-alanine amidase activity"/>
    <property type="evidence" value="ECO:0007669"/>
    <property type="project" value="InterPro"/>
</dbReference>
<dbReference type="SUPFAM" id="SSF55846">
    <property type="entry name" value="N-acetylmuramoyl-L-alanine amidase-like"/>
    <property type="match status" value="1"/>
</dbReference>
<evidence type="ECO:0000256" key="2">
    <source>
        <dbReference type="SAM" id="MobiDB-lite"/>
    </source>
</evidence>
<protein>
    <recommendedName>
        <fullName evidence="3">Peptidoglycan recognition protein family domain-containing protein</fullName>
    </recommendedName>
</protein>